<dbReference type="SUPFAM" id="SSF46548">
    <property type="entry name" value="alpha-helical ferredoxin"/>
    <property type="match status" value="1"/>
</dbReference>
<dbReference type="PROSITE" id="PS00198">
    <property type="entry name" value="4FE4S_FER_1"/>
    <property type="match status" value="1"/>
</dbReference>
<dbReference type="Gene3D" id="1.10.1060.10">
    <property type="entry name" value="Alpha-helical ferredoxin"/>
    <property type="match status" value="1"/>
</dbReference>
<dbReference type="GO" id="GO:0051536">
    <property type="term" value="F:iron-sulfur cluster binding"/>
    <property type="evidence" value="ECO:0007669"/>
    <property type="project" value="InterPro"/>
</dbReference>
<gene>
    <name evidence="1" type="ORF">S01H4_66577</name>
</gene>
<dbReference type="EMBL" id="BART01041314">
    <property type="protein sequence ID" value="GAH24771.1"/>
    <property type="molecule type" value="Genomic_DNA"/>
</dbReference>
<feature type="non-terminal residue" evidence="1">
    <location>
        <position position="69"/>
    </location>
</feature>
<protein>
    <recommendedName>
        <fullName evidence="2">4Fe-4S ferredoxin-type domain-containing protein</fullName>
    </recommendedName>
</protein>
<name>X1DUR2_9ZZZZ</name>
<organism evidence="1">
    <name type="scientific">marine sediment metagenome</name>
    <dbReference type="NCBI Taxonomy" id="412755"/>
    <lineage>
        <taxon>unclassified sequences</taxon>
        <taxon>metagenomes</taxon>
        <taxon>ecological metagenomes</taxon>
    </lineage>
</organism>
<reference evidence="1" key="1">
    <citation type="journal article" date="2014" name="Front. Microbiol.">
        <title>High frequency of phylogenetically diverse reductive dehalogenase-homologous genes in deep subseafloor sedimentary metagenomes.</title>
        <authorList>
            <person name="Kawai M."/>
            <person name="Futagami T."/>
            <person name="Toyoda A."/>
            <person name="Takaki Y."/>
            <person name="Nishi S."/>
            <person name="Hori S."/>
            <person name="Arai W."/>
            <person name="Tsubouchi T."/>
            <person name="Morono Y."/>
            <person name="Uchiyama I."/>
            <person name="Ito T."/>
            <person name="Fujiyama A."/>
            <person name="Inagaki F."/>
            <person name="Takami H."/>
        </authorList>
    </citation>
    <scope>NUCLEOTIDE SEQUENCE</scope>
    <source>
        <strain evidence="1">Expedition CK06-06</strain>
    </source>
</reference>
<sequence>MQLGQEDIALESETPWLCASCQTCTTRCPQGLDIAGIMDFLTREALDQGIKPPIPEVDNMNKARANSGL</sequence>
<dbReference type="AlphaFoldDB" id="X1DUR2"/>
<proteinExistence type="predicted"/>
<dbReference type="InterPro" id="IPR009051">
    <property type="entry name" value="Helical_ferredxn"/>
</dbReference>
<evidence type="ECO:0008006" key="2">
    <source>
        <dbReference type="Google" id="ProtNLM"/>
    </source>
</evidence>
<dbReference type="InterPro" id="IPR017900">
    <property type="entry name" value="4Fe4S_Fe_S_CS"/>
</dbReference>
<accession>X1DUR2</accession>
<comment type="caution">
    <text evidence="1">The sequence shown here is derived from an EMBL/GenBank/DDBJ whole genome shotgun (WGS) entry which is preliminary data.</text>
</comment>
<evidence type="ECO:0000313" key="1">
    <source>
        <dbReference type="EMBL" id="GAH24771.1"/>
    </source>
</evidence>